<dbReference type="InterPro" id="IPR023393">
    <property type="entry name" value="START-like_dom_sf"/>
</dbReference>
<proteinExistence type="predicted"/>
<dbReference type="Proteomes" id="UP000582837">
    <property type="component" value="Unassembled WGS sequence"/>
</dbReference>
<protein>
    <recommendedName>
        <fullName evidence="3">SRPBCC family protein</fullName>
    </recommendedName>
</protein>
<comment type="caution">
    <text evidence="1">The sequence shown here is derived from an EMBL/GenBank/DDBJ whole genome shotgun (WGS) entry which is preliminary data.</text>
</comment>
<sequence length="155" mass="17172">MARIDVSVTAPVDAPAATVYGILTDYRKAHPRILPRPNFGDLVVEEGGRGAGTLFRVDIKEGPRMRTLRMRATEPEPGRVLVESDVESDMVTTFTVDPRDGGKRCEVTIATAWTRGGVRGMVERLAAPRLMRPVYLQEIRNLEALARRMAGRGNR</sequence>
<name>A0A841GZH0_9BACT</name>
<reference evidence="1 2" key="1">
    <citation type="submission" date="2020-08" db="EMBL/GenBank/DDBJ databases">
        <title>Genomic Encyclopedia of Type Strains, Phase IV (KMG-IV): sequencing the most valuable type-strain genomes for metagenomic binning, comparative biology and taxonomic classification.</title>
        <authorList>
            <person name="Goeker M."/>
        </authorList>
    </citation>
    <scope>NUCLEOTIDE SEQUENCE [LARGE SCALE GENOMIC DNA]</scope>
    <source>
        <strain evidence="1 2">DSM 29007</strain>
    </source>
</reference>
<gene>
    <name evidence="1" type="ORF">HNQ61_002771</name>
</gene>
<organism evidence="1 2">
    <name type="scientific">Longimicrobium terrae</name>
    <dbReference type="NCBI Taxonomy" id="1639882"/>
    <lineage>
        <taxon>Bacteria</taxon>
        <taxon>Pseudomonadati</taxon>
        <taxon>Gemmatimonadota</taxon>
        <taxon>Longimicrobiia</taxon>
        <taxon>Longimicrobiales</taxon>
        <taxon>Longimicrobiaceae</taxon>
        <taxon>Longimicrobium</taxon>
    </lineage>
</organism>
<dbReference type="Pfam" id="PF10604">
    <property type="entry name" value="Polyketide_cyc2"/>
    <property type="match status" value="1"/>
</dbReference>
<keyword evidence="2" id="KW-1185">Reference proteome</keyword>
<dbReference type="Gene3D" id="3.30.530.20">
    <property type="match status" value="1"/>
</dbReference>
<evidence type="ECO:0008006" key="3">
    <source>
        <dbReference type="Google" id="ProtNLM"/>
    </source>
</evidence>
<dbReference type="AlphaFoldDB" id="A0A841GZH0"/>
<dbReference type="CDD" id="cd07812">
    <property type="entry name" value="SRPBCC"/>
    <property type="match status" value="1"/>
</dbReference>
<dbReference type="SUPFAM" id="SSF55961">
    <property type="entry name" value="Bet v1-like"/>
    <property type="match status" value="1"/>
</dbReference>
<evidence type="ECO:0000313" key="2">
    <source>
        <dbReference type="Proteomes" id="UP000582837"/>
    </source>
</evidence>
<dbReference type="InterPro" id="IPR019587">
    <property type="entry name" value="Polyketide_cyclase/dehydratase"/>
</dbReference>
<dbReference type="EMBL" id="JACHIA010000007">
    <property type="protein sequence ID" value="MBB6071147.1"/>
    <property type="molecule type" value="Genomic_DNA"/>
</dbReference>
<accession>A0A841GZH0</accession>
<dbReference type="RefSeq" id="WP_170033778.1">
    <property type="nucleotide sequence ID" value="NZ_JABDTL010000001.1"/>
</dbReference>
<evidence type="ECO:0000313" key="1">
    <source>
        <dbReference type="EMBL" id="MBB6071147.1"/>
    </source>
</evidence>